<comment type="caution">
    <text evidence="10">The sequence shown here is derived from an EMBL/GenBank/DDBJ whole genome shotgun (WGS) entry which is preliminary data.</text>
</comment>
<dbReference type="InterPro" id="IPR033116">
    <property type="entry name" value="TRYPSIN_SER"/>
</dbReference>
<evidence type="ECO:0000256" key="2">
    <source>
        <dbReference type="ARBA" id="ARBA00022670"/>
    </source>
</evidence>
<dbReference type="PIRSF" id="PIRSF001134">
    <property type="entry name" value="Streptogrisin"/>
    <property type="match status" value="1"/>
</dbReference>
<evidence type="ECO:0000256" key="7">
    <source>
        <dbReference type="PIRSR" id="PIRSR001134-2"/>
    </source>
</evidence>
<dbReference type="PROSITE" id="PS00135">
    <property type="entry name" value="TRYPSIN_SER"/>
    <property type="match status" value="1"/>
</dbReference>
<feature type="disulfide bond" evidence="7">
    <location>
        <begin position="194"/>
        <end position="204"/>
    </location>
</feature>
<comment type="similarity">
    <text evidence="1">Belongs to the peptidase S1 family.</text>
</comment>
<dbReference type="GO" id="GO:0006508">
    <property type="term" value="P:proteolysis"/>
    <property type="evidence" value="ECO:0007669"/>
    <property type="project" value="UniProtKB-KW"/>
</dbReference>
<feature type="active site" description="Charge relay system" evidence="6">
    <location>
        <position position="236"/>
    </location>
</feature>
<feature type="signal peptide" evidence="8">
    <location>
        <begin position="1"/>
        <end position="24"/>
    </location>
</feature>
<evidence type="ECO:0000256" key="3">
    <source>
        <dbReference type="ARBA" id="ARBA00022801"/>
    </source>
</evidence>
<dbReference type="AlphaFoldDB" id="A0A841C455"/>
<dbReference type="InterPro" id="IPR001316">
    <property type="entry name" value="Pept_S1A_streptogrisin"/>
</dbReference>
<dbReference type="EMBL" id="JACHMN010000003">
    <property type="protein sequence ID" value="MBB5873611.1"/>
    <property type="molecule type" value="Genomic_DNA"/>
</dbReference>
<keyword evidence="3 10" id="KW-0378">Hydrolase</keyword>
<sequence>MRRSLLAALAAAALLTAPAPAAQAAPAAPQSAQALLSSVHTPGIAWTVDPTTGITTVTLDDTVTAAQAASLRAGTQHAGVVIRREHGTLRTLLAGGDPVYGTSARCSLGANARKGTTYYMITAGHCTTTSATWWTNSARTIAIGTRTATSFPLNDYGAVRYTNTALTHPSAVNTYPGLLTINGVGTPYVGQTVCRSGATTGVRCGTITALNATVNYAEGTVSGLIRTNICAEPGDSGGPLYVPSTGLILGILSGGSGNCTSGGVTYYQPLAEILAALGLSIP</sequence>
<organism evidence="10 11">
    <name type="scientific">Allocatelliglobosispora scoriae</name>
    <dbReference type="NCBI Taxonomy" id="643052"/>
    <lineage>
        <taxon>Bacteria</taxon>
        <taxon>Bacillati</taxon>
        <taxon>Actinomycetota</taxon>
        <taxon>Actinomycetes</taxon>
        <taxon>Micromonosporales</taxon>
        <taxon>Micromonosporaceae</taxon>
        <taxon>Allocatelliglobosispora</taxon>
    </lineage>
</organism>
<evidence type="ECO:0000256" key="1">
    <source>
        <dbReference type="ARBA" id="ARBA00007664"/>
    </source>
</evidence>
<protein>
    <submittedName>
        <fullName evidence="10">Streptogrisin B</fullName>
        <ecNumber evidence="10">3.4.21.81</ecNumber>
    </submittedName>
</protein>
<dbReference type="Proteomes" id="UP000587527">
    <property type="component" value="Unassembled WGS sequence"/>
</dbReference>
<dbReference type="EC" id="3.4.21.81" evidence="10"/>
<evidence type="ECO:0000313" key="11">
    <source>
        <dbReference type="Proteomes" id="UP000587527"/>
    </source>
</evidence>
<feature type="disulfide bond" evidence="7">
    <location>
        <begin position="230"/>
        <end position="259"/>
    </location>
</feature>
<reference evidence="10 11" key="1">
    <citation type="submission" date="2020-08" db="EMBL/GenBank/DDBJ databases">
        <title>Sequencing the genomes of 1000 actinobacteria strains.</title>
        <authorList>
            <person name="Klenk H.-P."/>
        </authorList>
    </citation>
    <scope>NUCLEOTIDE SEQUENCE [LARGE SCALE GENOMIC DNA]</scope>
    <source>
        <strain evidence="10 11">DSM 45362</strain>
    </source>
</reference>
<dbReference type="InterPro" id="IPR001254">
    <property type="entry name" value="Trypsin_dom"/>
</dbReference>
<evidence type="ECO:0000256" key="4">
    <source>
        <dbReference type="ARBA" id="ARBA00022825"/>
    </source>
</evidence>
<name>A0A841C455_9ACTN</name>
<dbReference type="InterPro" id="IPR018114">
    <property type="entry name" value="TRYPSIN_HIS"/>
</dbReference>
<dbReference type="InterPro" id="IPR043504">
    <property type="entry name" value="Peptidase_S1_PA_chymotrypsin"/>
</dbReference>
<dbReference type="CDD" id="cd21112">
    <property type="entry name" value="alphaLP-like"/>
    <property type="match status" value="1"/>
</dbReference>
<dbReference type="Gene3D" id="2.40.10.10">
    <property type="entry name" value="Trypsin-like serine proteases"/>
    <property type="match status" value="2"/>
</dbReference>
<evidence type="ECO:0000256" key="8">
    <source>
        <dbReference type="SAM" id="SignalP"/>
    </source>
</evidence>
<keyword evidence="2" id="KW-0645">Protease</keyword>
<keyword evidence="4" id="KW-0720">Serine protease</keyword>
<feature type="active site" description="Charge relay system" evidence="6">
    <location>
        <position position="125"/>
    </location>
</feature>
<dbReference type="InterPro" id="IPR009003">
    <property type="entry name" value="Peptidase_S1_PA"/>
</dbReference>
<evidence type="ECO:0000256" key="5">
    <source>
        <dbReference type="ARBA" id="ARBA00023157"/>
    </source>
</evidence>
<keyword evidence="5 7" id="KW-1015">Disulfide bond</keyword>
<feature type="disulfide bond" evidence="7">
    <location>
        <begin position="106"/>
        <end position="126"/>
    </location>
</feature>
<evidence type="ECO:0000259" key="9">
    <source>
        <dbReference type="Pfam" id="PF00089"/>
    </source>
</evidence>
<gene>
    <name evidence="10" type="ORF">F4553_007045</name>
</gene>
<dbReference type="PROSITE" id="PS00134">
    <property type="entry name" value="TRYPSIN_HIS"/>
    <property type="match status" value="1"/>
</dbReference>
<feature type="domain" description="Peptidase S1" evidence="9">
    <location>
        <begin position="118"/>
        <end position="274"/>
    </location>
</feature>
<keyword evidence="8" id="KW-0732">Signal</keyword>
<keyword evidence="11" id="KW-1185">Reference proteome</keyword>
<accession>A0A841C455</accession>
<feature type="chain" id="PRO_5032666330" evidence="8">
    <location>
        <begin position="25"/>
        <end position="282"/>
    </location>
</feature>
<dbReference type="SUPFAM" id="SSF50494">
    <property type="entry name" value="Trypsin-like serine proteases"/>
    <property type="match status" value="1"/>
</dbReference>
<evidence type="ECO:0000313" key="10">
    <source>
        <dbReference type="EMBL" id="MBB5873611.1"/>
    </source>
</evidence>
<evidence type="ECO:0000256" key="6">
    <source>
        <dbReference type="PIRSR" id="PIRSR001134-1"/>
    </source>
</evidence>
<feature type="active site" description="Charge relay system" evidence="6">
    <location>
        <position position="155"/>
    </location>
</feature>
<dbReference type="PRINTS" id="PR00861">
    <property type="entry name" value="ALYTICPTASE"/>
</dbReference>
<dbReference type="Pfam" id="PF00089">
    <property type="entry name" value="Trypsin"/>
    <property type="match status" value="1"/>
</dbReference>
<dbReference type="RefSeq" id="WP_184845039.1">
    <property type="nucleotide sequence ID" value="NZ_JACHMN010000003.1"/>
</dbReference>
<proteinExistence type="inferred from homology"/>
<dbReference type="GO" id="GO:0004252">
    <property type="term" value="F:serine-type endopeptidase activity"/>
    <property type="evidence" value="ECO:0007669"/>
    <property type="project" value="InterPro"/>
</dbReference>